<evidence type="ECO:0000313" key="2">
    <source>
        <dbReference type="EMBL" id="KAF7994829.1"/>
    </source>
</evidence>
<protein>
    <submittedName>
        <fullName evidence="2">Uncharacterized protein</fullName>
    </submittedName>
</protein>
<comment type="caution">
    <text evidence="2">The sequence shown here is derived from an EMBL/GenBank/DDBJ whole genome shotgun (WGS) entry which is preliminary data.</text>
</comment>
<keyword evidence="3" id="KW-1185">Reference proteome</keyword>
<evidence type="ECO:0000256" key="1">
    <source>
        <dbReference type="SAM" id="Coils"/>
    </source>
</evidence>
<dbReference type="OrthoDB" id="7693528at2759"/>
<reference evidence="2 3" key="1">
    <citation type="submission" date="2020-08" db="EMBL/GenBank/DDBJ databases">
        <title>Aphidius gifuensis genome sequencing and assembly.</title>
        <authorList>
            <person name="Du Z."/>
        </authorList>
    </citation>
    <scope>NUCLEOTIDE SEQUENCE [LARGE SCALE GENOMIC DNA]</scope>
    <source>
        <strain evidence="2">YNYX2018</strain>
        <tissue evidence="2">Adults</tissue>
    </source>
</reference>
<organism evidence="2 3">
    <name type="scientific">Aphidius gifuensis</name>
    <name type="common">Parasitoid wasp</name>
    <dbReference type="NCBI Taxonomy" id="684658"/>
    <lineage>
        <taxon>Eukaryota</taxon>
        <taxon>Metazoa</taxon>
        <taxon>Ecdysozoa</taxon>
        <taxon>Arthropoda</taxon>
        <taxon>Hexapoda</taxon>
        <taxon>Insecta</taxon>
        <taxon>Pterygota</taxon>
        <taxon>Neoptera</taxon>
        <taxon>Endopterygota</taxon>
        <taxon>Hymenoptera</taxon>
        <taxon>Apocrita</taxon>
        <taxon>Ichneumonoidea</taxon>
        <taxon>Braconidae</taxon>
        <taxon>Aphidiinae</taxon>
        <taxon>Aphidius</taxon>
    </lineage>
</organism>
<keyword evidence="1" id="KW-0175">Coiled coil</keyword>
<feature type="coiled-coil region" evidence="1">
    <location>
        <begin position="102"/>
        <end position="164"/>
    </location>
</feature>
<proteinExistence type="predicted"/>
<gene>
    <name evidence="2" type="ORF">HCN44_004301</name>
</gene>
<dbReference type="EMBL" id="JACMRX010000002">
    <property type="protein sequence ID" value="KAF7994829.1"/>
    <property type="molecule type" value="Genomic_DNA"/>
</dbReference>
<accession>A0A835CSC0</accession>
<dbReference type="AlphaFoldDB" id="A0A835CSC0"/>
<name>A0A835CSC0_APHGI</name>
<dbReference type="Proteomes" id="UP000639338">
    <property type="component" value="Unassembled WGS sequence"/>
</dbReference>
<evidence type="ECO:0000313" key="3">
    <source>
        <dbReference type="Proteomes" id="UP000639338"/>
    </source>
</evidence>
<sequence>MGESVMSNCCKEKLRSSDKNDYLQSNLRETLNEMSKRECELIQTRHNLTQNITSLEQAIAITAYKNLSSVPKKNKQLFLDVIKNLVDELTPYPHPTPTDKLLEKKKLELKKIDEEIEVLHKQVLDIEIKLEESEIELESLEAINNELDEKLKIYEKKMLKHDRKSKAFPDLSSVVAEDLVCLGKLRGLVEQELRLKNCINMLEARENSMKIQLNKFMTTEKDDSCPRPRKLKNKKLQKRRNKHKIERVKAPKKNPCVVSKKLCHCGSTESFNLEDTTLSDDDDDTSSEEFCDCCDCEMSTTTTVNSSDQ</sequence>